<sequence length="1009" mass="114601">MEPFLKQIATHYYKEHGEEIHRLCFVFPGRRAGLFFKRHLSHLADKPLFSPKATTLKDLLLGLSPAEELDRTALLFELYNSYREIAPEAEPFDQFLFWGDIILKDFNEIDRHLIPATMLYSNLKDYRELDSDFSFLNERQVEAIRSFWNSFSPTKGGETEDSCQQNFLEFWQLLSPLYTRFKSRLDAQSKGYAGMMVRRTAELLKKREISVRELLQSAYRGNDEAPKKYVFAGLLALSPAEEYILSRMKDEGLCEFCFDDESPLIQSGGSLACTILDHDKEVFGQTFGWKSQSTAGGEDASMPTKTPTIRVIRTASEIVQAKLLPRLIEELYPAGYTDNNGIETAILLPDERMLMPVLNSLVDTVERINVTMGYPLAQSSISLLADKWIKAQANMRTIHDVLHFRTEAAIDLLNSLLLSPLLTDKSRRLMKTLEGTKTFYISATELQCDSLTKHLFTPPADGSALLDTLFALLESIAQSIEVNRPSNEEEDKAEQVANIELEQLYYYRNTVNRLKGLISEAAMTMSPQSAALLLQGLITGTAIPFEGEPLIGVQIMSMEETRALDFEHLIILSANEGKLPSRTHETTMIPYTLRRGYGLPVNEINEATQIYDFFRLLPRAKRVTMLYDARTDQSGGGEESRYIRQMRYLFDTPIEVQELHLIGSLPNSPHISVPKEGETLKKLYRFLETPQDEHASSDLKLPALSASSINTYAACPLRFYYEYVRGIREENAPEELMAANDFGTVVHRAMELIYQPCCSGGEVSTQMLSQWLDPANAIIARTVRQAYSEEYLHTKDVKGQLTGLNHLYCVMIEKYVRRILEHDKSIAPFRYIASEKRVRGSLALSNGHRVRLQGVIDRIDEFPGEVRRIVDYKSGGVSASLKSWDSLFSHINGKPGKDQPSAISQTLFYAFMMRTQMEKDGEKRNLPLCPTIYSFQSLYKDKDEYTGVICVPESGGGYSSLTDFDQIRDTFEEKLRRRLDQMFDPDIPFAGTDDTKVCSYCPFVTICGK</sequence>
<evidence type="ECO:0000259" key="1">
    <source>
        <dbReference type="Pfam" id="PF12705"/>
    </source>
</evidence>
<dbReference type="InterPro" id="IPR038726">
    <property type="entry name" value="PDDEXK_AddAB-type"/>
</dbReference>
<comment type="caution">
    <text evidence="2">The sequence shown here is derived from an EMBL/GenBank/DDBJ whole genome shotgun (WGS) entry which is preliminary data.</text>
</comment>
<gene>
    <name evidence="2" type="ORF">C7382_1223</name>
</gene>
<proteinExistence type="predicted"/>
<dbReference type="SUPFAM" id="SSF52980">
    <property type="entry name" value="Restriction endonuclease-like"/>
    <property type="match status" value="1"/>
</dbReference>
<dbReference type="Gene3D" id="3.90.320.10">
    <property type="match status" value="1"/>
</dbReference>
<protein>
    <submittedName>
        <fullName evidence="2">PD-(D/E)XK nuclease superfamily protein</fullName>
    </submittedName>
</protein>
<dbReference type="InterPro" id="IPR027417">
    <property type="entry name" value="P-loop_NTPase"/>
</dbReference>
<dbReference type="OrthoDB" id="9762792at2"/>
<dbReference type="SUPFAM" id="SSF52540">
    <property type="entry name" value="P-loop containing nucleoside triphosphate hydrolases"/>
    <property type="match status" value="1"/>
</dbReference>
<dbReference type="GeneID" id="94551483"/>
<dbReference type="Proteomes" id="UP000245462">
    <property type="component" value="Unassembled WGS sequence"/>
</dbReference>
<dbReference type="EMBL" id="QEKY01000022">
    <property type="protein sequence ID" value="PVZ06421.1"/>
    <property type="molecule type" value="Genomic_DNA"/>
</dbReference>
<accession>A0A2U1F2M1</accession>
<feature type="domain" description="PD-(D/E)XK endonuclease-like" evidence="1">
    <location>
        <begin position="704"/>
        <end position="1007"/>
    </location>
</feature>
<evidence type="ECO:0000313" key="3">
    <source>
        <dbReference type="Proteomes" id="UP000245462"/>
    </source>
</evidence>
<name>A0A2U1F2M1_9PORP</name>
<organism evidence="2 3">
    <name type="scientific">Porphyromonas loveana</name>
    <dbReference type="NCBI Taxonomy" id="1884669"/>
    <lineage>
        <taxon>Bacteria</taxon>
        <taxon>Pseudomonadati</taxon>
        <taxon>Bacteroidota</taxon>
        <taxon>Bacteroidia</taxon>
        <taxon>Bacteroidales</taxon>
        <taxon>Porphyromonadaceae</taxon>
        <taxon>Porphyromonas</taxon>
    </lineage>
</organism>
<evidence type="ECO:0000313" key="2">
    <source>
        <dbReference type="EMBL" id="PVZ06421.1"/>
    </source>
</evidence>
<dbReference type="Pfam" id="PF12705">
    <property type="entry name" value="PDDEXK_1"/>
    <property type="match status" value="1"/>
</dbReference>
<dbReference type="InterPro" id="IPR011335">
    <property type="entry name" value="Restrct_endonuc-II-like"/>
</dbReference>
<dbReference type="AlphaFoldDB" id="A0A2U1F2M1"/>
<dbReference type="RefSeq" id="WP_116680020.1">
    <property type="nucleotide sequence ID" value="NZ_QEKY01000022.1"/>
</dbReference>
<reference evidence="2 3" key="1">
    <citation type="submission" date="2018-04" db="EMBL/GenBank/DDBJ databases">
        <title>Genomic Encyclopedia of Type Strains, Phase IV (KMG-IV): sequencing the most valuable type-strain genomes for metagenomic binning, comparative biology and taxonomic classification.</title>
        <authorList>
            <person name="Goeker M."/>
        </authorList>
    </citation>
    <scope>NUCLEOTIDE SEQUENCE [LARGE SCALE GENOMIC DNA]</scope>
    <source>
        <strain evidence="2 3">DSM 28520</strain>
    </source>
</reference>
<dbReference type="InterPro" id="IPR011604">
    <property type="entry name" value="PDDEXK-like_dom_sf"/>
</dbReference>
<keyword evidence="3" id="KW-1185">Reference proteome</keyword>